<evidence type="ECO:0000313" key="4">
    <source>
        <dbReference type="Proteomes" id="UP001207930"/>
    </source>
</evidence>
<evidence type="ECO:0000256" key="1">
    <source>
        <dbReference type="SAM" id="Coils"/>
    </source>
</evidence>
<dbReference type="EMBL" id="JAPDDS010000004">
    <property type="protein sequence ID" value="MCW1884689.1"/>
    <property type="molecule type" value="Genomic_DNA"/>
</dbReference>
<gene>
    <name evidence="3" type="ORF">OKA04_08105</name>
</gene>
<protein>
    <recommendedName>
        <fullName evidence="5">VWA domain-containing protein</fullName>
    </recommendedName>
</protein>
<accession>A0ABT3FNA8</accession>
<keyword evidence="2" id="KW-0732">Signal</keyword>
<keyword evidence="1" id="KW-0175">Coiled coil</keyword>
<feature type="signal peptide" evidence="2">
    <location>
        <begin position="1"/>
        <end position="23"/>
    </location>
</feature>
<evidence type="ECO:0000256" key="2">
    <source>
        <dbReference type="SAM" id="SignalP"/>
    </source>
</evidence>
<feature type="chain" id="PRO_5046195963" description="VWA domain-containing protein" evidence="2">
    <location>
        <begin position="24"/>
        <end position="410"/>
    </location>
</feature>
<organism evidence="3 4">
    <name type="scientific">Luteolibacter flavescens</name>
    <dbReference type="NCBI Taxonomy" id="1859460"/>
    <lineage>
        <taxon>Bacteria</taxon>
        <taxon>Pseudomonadati</taxon>
        <taxon>Verrucomicrobiota</taxon>
        <taxon>Verrucomicrobiia</taxon>
        <taxon>Verrucomicrobiales</taxon>
        <taxon>Verrucomicrobiaceae</taxon>
        <taxon>Luteolibacter</taxon>
    </lineage>
</organism>
<comment type="caution">
    <text evidence="3">The sequence shown here is derived from an EMBL/GenBank/DDBJ whole genome shotgun (WGS) entry which is preliminary data.</text>
</comment>
<feature type="coiled-coil region" evidence="1">
    <location>
        <begin position="113"/>
        <end position="140"/>
    </location>
</feature>
<keyword evidence="4" id="KW-1185">Reference proteome</keyword>
<evidence type="ECO:0008006" key="5">
    <source>
        <dbReference type="Google" id="ProtNLM"/>
    </source>
</evidence>
<name>A0ABT3FNA8_9BACT</name>
<evidence type="ECO:0000313" key="3">
    <source>
        <dbReference type="EMBL" id="MCW1884689.1"/>
    </source>
</evidence>
<sequence length="410" mass="45946">MARHFLLWILSALFLLPLPAAMAGEAEELTPAELAAFQARIDPVRKAYTAELKKLNAAIARQKEDHLAEQLILRKKRPLTAYLRFLLIAEDDLHILARPQDTLATGSGIAQLSSQENKRVADLRQKIRTAERERVKAEIAGKLRSHADERTEERIFKDENALDTIYDRNVAKLRRDLDRAKRDLTKEKYADRPNERKIAGNERIIVDSEKQLAAIHEYIYGFAPRTGFERKIDPADTTAAGKLMAELATERDALIALLRGEKAGGESGGGKGGSVGGSFLYSSNLGVLLDISGSMTRHIDAVKLEIAQTFEAPRYHQIPGCALRGVDFAPLTTAEMNKSRMDCMLAIEELTAVNRVDTLYWFCDLQDEIQFSALRRLRSLLLRAGTAFHVKTLDKEAHKDLLPLIDDYQS</sequence>
<reference evidence="3 4" key="1">
    <citation type="submission" date="2022-10" db="EMBL/GenBank/DDBJ databases">
        <title>Luteolibacter flavescens strain MCCC 1K03193, whole genome shotgun sequencing project.</title>
        <authorList>
            <person name="Zhao G."/>
            <person name="Shen L."/>
        </authorList>
    </citation>
    <scope>NUCLEOTIDE SEQUENCE [LARGE SCALE GENOMIC DNA]</scope>
    <source>
        <strain evidence="3 4">MCCC 1K03193</strain>
    </source>
</reference>
<dbReference type="RefSeq" id="WP_264500649.1">
    <property type="nucleotide sequence ID" value="NZ_JAPDDS010000004.1"/>
</dbReference>
<proteinExistence type="predicted"/>
<dbReference type="Proteomes" id="UP001207930">
    <property type="component" value="Unassembled WGS sequence"/>
</dbReference>